<keyword evidence="6" id="KW-0324">Glycolysis</keyword>
<dbReference type="EMBL" id="CP091092">
    <property type="protein sequence ID" value="WFN36646.1"/>
    <property type="molecule type" value="Genomic_DNA"/>
</dbReference>
<dbReference type="PIRSF" id="PIRSF006392">
    <property type="entry name" value="IPGAM_arch"/>
    <property type="match status" value="1"/>
</dbReference>
<evidence type="ECO:0000259" key="8">
    <source>
        <dbReference type="Pfam" id="PF01676"/>
    </source>
</evidence>
<dbReference type="Proteomes" id="UP001218895">
    <property type="component" value="Chromosome"/>
</dbReference>
<evidence type="ECO:0000256" key="7">
    <source>
        <dbReference type="ARBA" id="ARBA00023235"/>
    </source>
</evidence>
<evidence type="ECO:0000256" key="5">
    <source>
        <dbReference type="ARBA" id="ARBA00012026"/>
    </source>
</evidence>
<dbReference type="EC" id="5.4.2.12" evidence="5"/>
<dbReference type="GO" id="GO:0004619">
    <property type="term" value="F:phosphoglycerate mutase activity"/>
    <property type="evidence" value="ECO:0007669"/>
    <property type="project" value="UniProtKB-EC"/>
</dbReference>
<dbReference type="PANTHER" id="PTHR31209">
    <property type="entry name" value="COFACTOR-INDEPENDENT PHOSPHOGLYCERATE MUTASE"/>
    <property type="match status" value="1"/>
</dbReference>
<dbReference type="NCBIfam" id="TIGR02535">
    <property type="entry name" value="hyp_Hser_kinase"/>
    <property type="match status" value="1"/>
</dbReference>
<evidence type="ECO:0000256" key="3">
    <source>
        <dbReference type="ARBA" id="ARBA00004798"/>
    </source>
</evidence>
<dbReference type="InterPro" id="IPR017850">
    <property type="entry name" value="Alkaline_phosphatase_core_sf"/>
</dbReference>
<dbReference type="NCBIfam" id="NF003242">
    <property type="entry name" value="PRK04200.1"/>
    <property type="match status" value="1"/>
</dbReference>
<keyword evidence="7 9" id="KW-0413">Isomerase</keyword>
<dbReference type="NCBIfam" id="TIGR00306">
    <property type="entry name" value="apgM"/>
    <property type="match status" value="1"/>
</dbReference>
<dbReference type="InterPro" id="IPR023665">
    <property type="entry name" value="ApgAM_prokaryotes"/>
</dbReference>
<gene>
    <name evidence="9" type="ORF">L1994_10960</name>
</gene>
<comment type="catalytic activity">
    <reaction evidence="1">
        <text>(2R)-2-phosphoglycerate = (2R)-3-phosphoglycerate</text>
        <dbReference type="Rhea" id="RHEA:15901"/>
        <dbReference type="ChEBI" id="CHEBI:58272"/>
        <dbReference type="ChEBI" id="CHEBI:58289"/>
        <dbReference type="EC" id="5.4.2.12"/>
    </reaction>
</comment>
<evidence type="ECO:0000313" key="10">
    <source>
        <dbReference type="Proteomes" id="UP001218895"/>
    </source>
</evidence>
<feature type="domain" description="Metalloenzyme" evidence="8">
    <location>
        <begin position="1"/>
        <end position="382"/>
    </location>
</feature>
<dbReference type="KEGG" id="manq:L1994_10960"/>
<evidence type="ECO:0000256" key="1">
    <source>
        <dbReference type="ARBA" id="ARBA00000370"/>
    </source>
</evidence>
<comment type="pathway">
    <text evidence="3">Carbohydrate degradation; glycolysis; pyruvate from D-glyceraldehyde 3-phosphate: step 3/5.</text>
</comment>
<keyword evidence="10" id="KW-1185">Reference proteome</keyword>
<dbReference type="Gene3D" id="3.40.720.10">
    <property type="entry name" value="Alkaline Phosphatase, subunit A"/>
    <property type="match status" value="2"/>
</dbReference>
<dbReference type="GO" id="GO:0046872">
    <property type="term" value="F:metal ion binding"/>
    <property type="evidence" value="ECO:0007669"/>
    <property type="project" value="InterPro"/>
</dbReference>
<dbReference type="Pfam" id="PF10143">
    <property type="entry name" value="PhosphMutase"/>
    <property type="match status" value="1"/>
</dbReference>
<dbReference type="InterPro" id="IPR006124">
    <property type="entry name" value="Metalloenzyme"/>
</dbReference>
<accession>A0AAF0FRG1</accession>
<evidence type="ECO:0000256" key="2">
    <source>
        <dbReference type="ARBA" id="ARBA00002315"/>
    </source>
</evidence>
<dbReference type="GO" id="GO:0006096">
    <property type="term" value="P:glycolytic process"/>
    <property type="evidence" value="ECO:0007669"/>
    <property type="project" value="UniProtKB-KW"/>
</dbReference>
<dbReference type="RefSeq" id="WP_278099481.1">
    <property type="nucleotide sequence ID" value="NZ_CP091092.1"/>
</dbReference>
<dbReference type="Pfam" id="PF01676">
    <property type="entry name" value="Metalloenzyme"/>
    <property type="match status" value="1"/>
</dbReference>
<dbReference type="InterPro" id="IPR004456">
    <property type="entry name" value="Pglycerate_mutase_ApgM"/>
</dbReference>
<name>A0AAF0FRG1_9EURY</name>
<organism evidence="9 10">
    <name type="scientific">Methanomicrobium antiquum</name>
    <dbReference type="NCBI Taxonomy" id="487686"/>
    <lineage>
        <taxon>Archaea</taxon>
        <taxon>Methanobacteriati</taxon>
        <taxon>Methanobacteriota</taxon>
        <taxon>Stenosarchaea group</taxon>
        <taxon>Methanomicrobia</taxon>
        <taxon>Methanomicrobiales</taxon>
        <taxon>Methanomicrobiaceae</taxon>
        <taxon>Methanomicrobium</taxon>
    </lineage>
</organism>
<evidence type="ECO:0000256" key="4">
    <source>
        <dbReference type="ARBA" id="ARBA00005524"/>
    </source>
</evidence>
<sequence>MKYILILGDGMADWPVDELGGKTPLEYAKTPNFDRIAKEGKCGMLKTVPDSCEPGSDVANLGVLGYNAEECYTGRGPLEAVSMGIDLKEGAFAYRCNIVAVKDGIMADFTAGHISSEESAQLFKTLNEYLPESVKAYSGISYRNLLVLKNAKGSITKAPHDIVGQNISENLPTGDDSEILLKCVEISREVFKDHPVNKKRIADGKTPATEIWPWSGGKKPSIESFREKYGLSGGIISAVDLLNGIAKCAEMKVIKVPGATGYLDTDYEAKAEYAVKALTEEDIDFVYMHVEAPDEAGHLGSIKEKVLAIERLDEVSGRFFEIEDLMIAVLPDHPTPVAFKTHTKDPVPFAIRGRGVDECSVYSEKEAEEKGGFKTIDAKDFLNIFFGLKSA</sequence>
<reference evidence="9" key="1">
    <citation type="submission" date="2022-01" db="EMBL/GenBank/DDBJ databases">
        <title>Complete genome of Methanomicrobium antiquum DSM 21220.</title>
        <authorList>
            <person name="Chen S.-C."/>
            <person name="You Y.-T."/>
            <person name="Zhou Y.-Z."/>
            <person name="Lai M.-C."/>
        </authorList>
    </citation>
    <scope>NUCLEOTIDE SEQUENCE</scope>
    <source>
        <strain evidence="9">DSM 21220</strain>
    </source>
</reference>
<evidence type="ECO:0000313" key="9">
    <source>
        <dbReference type="EMBL" id="WFN36646.1"/>
    </source>
</evidence>
<dbReference type="AlphaFoldDB" id="A0AAF0FRG1"/>
<dbReference type="PANTHER" id="PTHR31209:SF4">
    <property type="entry name" value="2,3-BISPHOSPHOGLYCERATE-INDEPENDENT PHOSPHOGLYCERATE MUTASE"/>
    <property type="match status" value="1"/>
</dbReference>
<comment type="function">
    <text evidence="2">Catalyzes the interconversion of 2-phosphoglycerate and 3-phosphoglycerate.</text>
</comment>
<protein>
    <recommendedName>
        <fullName evidence="5">phosphoglycerate mutase (2,3-diphosphoglycerate-independent)</fullName>
        <ecNumber evidence="5">5.4.2.12</ecNumber>
    </recommendedName>
</protein>
<proteinExistence type="inferred from homology"/>
<dbReference type="CDD" id="cd16011">
    <property type="entry name" value="iPGM_like"/>
    <property type="match status" value="1"/>
</dbReference>
<evidence type="ECO:0000256" key="6">
    <source>
        <dbReference type="ARBA" id="ARBA00023152"/>
    </source>
</evidence>
<comment type="similarity">
    <text evidence="4">Belongs to the BPG-independent phosphoglycerate mutase family. A-PGAM subfamily.</text>
</comment>
<dbReference type="GeneID" id="79950925"/>
<dbReference type="SUPFAM" id="SSF53649">
    <property type="entry name" value="Alkaline phosphatase-like"/>
    <property type="match status" value="1"/>
</dbReference>